<keyword evidence="9" id="KW-1185">Reference proteome</keyword>
<dbReference type="AlphaFoldDB" id="A0AAE3G485"/>
<dbReference type="SUPFAM" id="SSF46929">
    <property type="entry name" value="DNA helicase RuvA subunit, C-terminal domain"/>
    <property type="match status" value="1"/>
</dbReference>
<comment type="subunit">
    <text evidence="6">Homotetramer. Forms an RuvA(8)-RuvB(12)-Holliday junction (HJ) complex. HJ DNA is sandwiched between 2 RuvA tetramers; dsDNA enters through RuvA and exits via RuvB. An RuvB hexamer assembles on each DNA strand where it exits the tetramer. Each RuvB hexamer is contacted by two RuvA subunits (via domain III) on 2 adjacent RuvB subunits; this complex drives branch migration. In the full resolvosome a probable DNA-RuvA(4)-RuvB(12)-RuvC(2) complex forms which resolves the HJ.</text>
</comment>
<dbReference type="RefSeq" id="WP_253475638.1">
    <property type="nucleotide sequence ID" value="NZ_JALJXV010000002.1"/>
</dbReference>
<dbReference type="GO" id="GO:0009379">
    <property type="term" value="C:Holliday junction helicase complex"/>
    <property type="evidence" value="ECO:0007669"/>
    <property type="project" value="InterPro"/>
</dbReference>
<feature type="region of interest" description="Domain III" evidence="6">
    <location>
        <begin position="156"/>
        <end position="201"/>
    </location>
</feature>
<evidence type="ECO:0000256" key="5">
    <source>
        <dbReference type="ARBA" id="ARBA00023204"/>
    </source>
</evidence>
<dbReference type="HAMAP" id="MF_00031">
    <property type="entry name" value="DNA_HJ_migration_RuvA"/>
    <property type="match status" value="1"/>
</dbReference>
<dbReference type="InterPro" id="IPR003583">
    <property type="entry name" value="Hlx-hairpin-Hlx_DNA-bd_motif"/>
</dbReference>
<dbReference type="InterPro" id="IPR000085">
    <property type="entry name" value="RuvA"/>
</dbReference>
<accession>A0AAE3G485</accession>
<dbReference type="Gene3D" id="1.10.150.20">
    <property type="entry name" value="5' to 3' exonuclease, C-terminal subdomain"/>
    <property type="match status" value="1"/>
</dbReference>
<dbReference type="InterPro" id="IPR011114">
    <property type="entry name" value="RuvA_C"/>
</dbReference>
<evidence type="ECO:0000259" key="7">
    <source>
        <dbReference type="SMART" id="SM00278"/>
    </source>
</evidence>
<dbReference type="CDD" id="cd14332">
    <property type="entry name" value="UBA_RuvA_C"/>
    <property type="match status" value="1"/>
</dbReference>
<dbReference type="GO" id="GO:0006281">
    <property type="term" value="P:DNA repair"/>
    <property type="evidence" value="ECO:0007669"/>
    <property type="project" value="UniProtKB-UniRule"/>
</dbReference>
<name>A0AAE3G485_9GAMM</name>
<dbReference type="GO" id="GO:0009378">
    <property type="term" value="F:four-way junction helicase activity"/>
    <property type="evidence" value="ECO:0007669"/>
    <property type="project" value="InterPro"/>
</dbReference>
<reference evidence="8" key="1">
    <citation type="submission" date="2022-03" db="EMBL/GenBank/DDBJ databases">
        <title>Genomic Encyclopedia of Type Strains, Phase III (KMG-III): the genomes of soil and plant-associated and newly described type strains.</title>
        <authorList>
            <person name="Whitman W."/>
        </authorList>
    </citation>
    <scope>NUCLEOTIDE SEQUENCE</scope>
    <source>
        <strain evidence="8">ANL 6-2</strain>
    </source>
</reference>
<comment type="caution">
    <text evidence="8">The sequence shown here is derived from an EMBL/GenBank/DDBJ whole genome shotgun (WGS) entry which is preliminary data.</text>
</comment>
<comment type="function">
    <text evidence="6">The RuvA-RuvB-RuvC complex processes Holliday junction (HJ) DNA during genetic recombination and DNA repair, while the RuvA-RuvB complex plays an important role in the rescue of blocked DNA replication forks via replication fork reversal (RFR). RuvA specifically binds to HJ cruciform DNA, conferring on it an open structure. The RuvB hexamer acts as an ATP-dependent pump, pulling dsDNA into and through the RuvAB complex. HJ branch migration allows RuvC to scan DNA until it finds its consensus sequence, where it cleaves and resolves the cruciform DNA.</text>
</comment>
<dbReference type="InterPro" id="IPR036267">
    <property type="entry name" value="RuvA_C_sf"/>
</dbReference>
<gene>
    <name evidence="6" type="primary">ruvA</name>
    <name evidence="8" type="ORF">J2T57_001182</name>
</gene>
<feature type="region of interest" description="Domain I" evidence="6">
    <location>
        <begin position="1"/>
        <end position="64"/>
    </location>
</feature>
<dbReference type="GO" id="GO:0006310">
    <property type="term" value="P:DNA recombination"/>
    <property type="evidence" value="ECO:0007669"/>
    <property type="project" value="UniProtKB-UniRule"/>
</dbReference>
<evidence type="ECO:0000256" key="4">
    <source>
        <dbReference type="ARBA" id="ARBA00023172"/>
    </source>
</evidence>
<keyword evidence="5 6" id="KW-0234">DNA repair</keyword>
<keyword evidence="2 6" id="KW-0227">DNA damage</keyword>
<evidence type="ECO:0000256" key="6">
    <source>
        <dbReference type="HAMAP-Rule" id="MF_00031"/>
    </source>
</evidence>
<keyword evidence="4 6" id="KW-0233">DNA recombination</keyword>
<dbReference type="SMART" id="SM00278">
    <property type="entry name" value="HhH1"/>
    <property type="match status" value="2"/>
</dbReference>
<keyword evidence="8" id="KW-0067">ATP-binding</keyword>
<comment type="domain">
    <text evidence="6">Has three domains with a flexible linker between the domains II and III and assumes an 'L' shape. Domain III is highly mobile and contacts RuvB.</text>
</comment>
<evidence type="ECO:0000313" key="9">
    <source>
        <dbReference type="Proteomes" id="UP001205843"/>
    </source>
</evidence>
<keyword evidence="1 6" id="KW-0963">Cytoplasm</keyword>
<dbReference type="SUPFAM" id="SSF47781">
    <property type="entry name" value="RuvA domain 2-like"/>
    <property type="match status" value="1"/>
</dbReference>
<keyword evidence="8" id="KW-0347">Helicase</keyword>
<dbReference type="Gene3D" id="2.40.50.140">
    <property type="entry name" value="Nucleic acid-binding proteins"/>
    <property type="match status" value="1"/>
</dbReference>
<dbReference type="InterPro" id="IPR013849">
    <property type="entry name" value="DNA_helicase_Holl-junc_RuvA_I"/>
</dbReference>
<dbReference type="NCBIfam" id="TIGR00084">
    <property type="entry name" value="ruvA"/>
    <property type="match status" value="1"/>
</dbReference>
<feature type="domain" description="Helix-hairpin-helix DNA-binding motif class 1" evidence="7">
    <location>
        <begin position="108"/>
        <end position="127"/>
    </location>
</feature>
<evidence type="ECO:0000256" key="3">
    <source>
        <dbReference type="ARBA" id="ARBA00023125"/>
    </source>
</evidence>
<proteinExistence type="inferred from homology"/>
<comment type="subcellular location">
    <subcellularLocation>
        <location evidence="6">Cytoplasm</location>
    </subcellularLocation>
</comment>
<dbReference type="EMBL" id="JALJXV010000002">
    <property type="protein sequence ID" value="MCP1674083.1"/>
    <property type="molecule type" value="Genomic_DNA"/>
</dbReference>
<keyword evidence="8" id="KW-0547">Nucleotide-binding</keyword>
<feature type="domain" description="Helix-hairpin-helix DNA-binding motif class 1" evidence="7">
    <location>
        <begin position="73"/>
        <end position="92"/>
    </location>
</feature>
<dbReference type="Pfam" id="PF14520">
    <property type="entry name" value="HHH_5"/>
    <property type="match status" value="1"/>
</dbReference>
<keyword evidence="8" id="KW-0378">Hydrolase</keyword>
<keyword evidence="3 6" id="KW-0238">DNA-binding</keyword>
<protein>
    <recommendedName>
        <fullName evidence="6">Holliday junction branch migration complex subunit RuvA</fullName>
    </recommendedName>
</protein>
<evidence type="ECO:0000256" key="2">
    <source>
        <dbReference type="ARBA" id="ARBA00022763"/>
    </source>
</evidence>
<dbReference type="Proteomes" id="UP001205843">
    <property type="component" value="Unassembled WGS sequence"/>
</dbReference>
<dbReference type="GO" id="GO:0005524">
    <property type="term" value="F:ATP binding"/>
    <property type="evidence" value="ECO:0007669"/>
    <property type="project" value="InterPro"/>
</dbReference>
<dbReference type="Pfam" id="PF07499">
    <property type="entry name" value="RuvA_C"/>
    <property type="match status" value="1"/>
</dbReference>
<dbReference type="GO" id="GO:0005737">
    <property type="term" value="C:cytoplasm"/>
    <property type="evidence" value="ECO:0007669"/>
    <property type="project" value="UniProtKB-SubCell"/>
</dbReference>
<dbReference type="InterPro" id="IPR010994">
    <property type="entry name" value="RuvA_2-like"/>
</dbReference>
<organism evidence="8 9">
    <name type="scientific">Natronocella acetinitrilica</name>
    <dbReference type="NCBI Taxonomy" id="414046"/>
    <lineage>
        <taxon>Bacteria</taxon>
        <taxon>Pseudomonadati</taxon>
        <taxon>Pseudomonadota</taxon>
        <taxon>Gammaproteobacteria</taxon>
        <taxon>Chromatiales</taxon>
        <taxon>Ectothiorhodospiraceae</taxon>
        <taxon>Natronocella</taxon>
    </lineage>
</organism>
<evidence type="ECO:0000313" key="8">
    <source>
        <dbReference type="EMBL" id="MCP1674083.1"/>
    </source>
</evidence>
<dbReference type="Gene3D" id="1.10.8.10">
    <property type="entry name" value="DNA helicase RuvA subunit, C-terminal domain"/>
    <property type="match status" value="1"/>
</dbReference>
<dbReference type="SUPFAM" id="SSF50249">
    <property type="entry name" value="Nucleic acid-binding proteins"/>
    <property type="match status" value="1"/>
</dbReference>
<dbReference type="InterPro" id="IPR012340">
    <property type="entry name" value="NA-bd_OB-fold"/>
</dbReference>
<dbReference type="GO" id="GO:0016787">
    <property type="term" value="F:hydrolase activity"/>
    <property type="evidence" value="ECO:0007669"/>
    <property type="project" value="UniProtKB-KW"/>
</dbReference>
<dbReference type="GO" id="GO:0000400">
    <property type="term" value="F:four-way junction DNA binding"/>
    <property type="evidence" value="ECO:0007669"/>
    <property type="project" value="UniProtKB-UniRule"/>
</dbReference>
<comment type="similarity">
    <text evidence="6">Belongs to the RuvA family.</text>
</comment>
<evidence type="ECO:0000256" key="1">
    <source>
        <dbReference type="ARBA" id="ARBA00022490"/>
    </source>
</evidence>
<sequence>MIGRLQGHLAEKQPPALLLDVAGVGYEIEAPMSTFYALPAVGEPVTLYTHLSIKDDAHNLYGFLTRLERSLFRSLIRVNGVGPKLALTLLSGMSVDELIHCIQQQDADSLTRLPGVGKKTAQRLVIELKDGLNNLGGGGALPGVGGKARTAPAGDASSDAIAALVALGYRPAEASKLVSRVDATDLPSEEIIRLALQNTVR</sequence>
<dbReference type="GO" id="GO:0048476">
    <property type="term" value="C:Holliday junction resolvase complex"/>
    <property type="evidence" value="ECO:0007669"/>
    <property type="project" value="UniProtKB-UniRule"/>
</dbReference>
<comment type="caution">
    <text evidence="6">Lacks conserved residue(s) required for the propagation of feature annotation.</text>
</comment>
<dbReference type="Pfam" id="PF01330">
    <property type="entry name" value="RuvA_N"/>
    <property type="match status" value="1"/>
</dbReference>